<comment type="caution">
    <text evidence="2">The sequence shown here is derived from an EMBL/GenBank/DDBJ whole genome shotgun (WGS) entry which is preliminary data.</text>
</comment>
<accession>A0A9P6VLN1</accession>
<dbReference type="EMBL" id="VNKQ01000007">
    <property type="protein sequence ID" value="KAG0650004.1"/>
    <property type="molecule type" value="Genomic_DNA"/>
</dbReference>
<reference evidence="2" key="1">
    <citation type="submission" date="2019-07" db="EMBL/GenBank/DDBJ databases">
        <title>Hyphodiscus hymeniophilus genome sequencing and assembly.</title>
        <authorList>
            <person name="Kramer G."/>
            <person name="Nodwell J."/>
        </authorList>
    </citation>
    <scope>NUCLEOTIDE SEQUENCE</scope>
    <source>
        <strain evidence="2">ATCC 34498</strain>
    </source>
</reference>
<dbReference type="Proteomes" id="UP000785200">
    <property type="component" value="Unassembled WGS sequence"/>
</dbReference>
<dbReference type="OrthoDB" id="4205486at2759"/>
<evidence type="ECO:0000256" key="1">
    <source>
        <dbReference type="SAM" id="MobiDB-lite"/>
    </source>
</evidence>
<protein>
    <submittedName>
        <fullName evidence="2">Uncharacterized protein</fullName>
    </submittedName>
</protein>
<proteinExistence type="predicted"/>
<feature type="region of interest" description="Disordered" evidence="1">
    <location>
        <begin position="83"/>
        <end position="178"/>
    </location>
</feature>
<keyword evidence="3" id="KW-1185">Reference proteome</keyword>
<name>A0A9P6VLN1_9HELO</name>
<evidence type="ECO:0000313" key="3">
    <source>
        <dbReference type="Proteomes" id="UP000785200"/>
    </source>
</evidence>
<sequence length="178" mass="20112">MIYNRRKRAQFYEEQKGLYAAAVHNARLAIEQGTATEDDFDFIRRDEEENARVKKITADKAAKAAKKGIFASGKDWLFSGLKKEEEGDDVGSSQRRIGFESLSEEDDGMGERESDILRAIEDKKESVERKVKQAFADEKDRQRAGGPLDRIGTPAKENSGSEDDRPKSGGWTSFMTRR</sequence>
<dbReference type="AlphaFoldDB" id="A0A9P6VLN1"/>
<organism evidence="2 3">
    <name type="scientific">Hyphodiscus hymeniophilus</name>
    <dbReference type="NCBI Taxonomy" id="353542"/>
    <lineage>
        <taxon>Eukaryota</taxon>
        <taxon>Fungi</taxon>
        <taxon>Dikarya</taxon>
        <taxon>Ascomycota</taxon>
        <taxon>Pezizomycotina</taxon>
        <taxon>Leotiomycetes</taxon>
        <taxon>Helotiales</taxon>
        <taxon>Hyphodiscaceae</taxon>
        <taxon>Hyphodiscus</taxon>
    </lineage>
</organism>
<evidence type="ECO:0000313" key="2">
    <source>
        <dbReference type="EMBL" id="KAG0650004.1"/>
    </source>
</evidence>
<feature type="compositionally biased region" description="Basic and acidic residues" evidence="1">
    <location>
        <begin position="109"/>
        <end position="143"/>
    </location>
</feature>
<gene>
    <name evidence="2" type="ORF">D0Z07_3734</name>
</gene>